<comment type="caution">
    <text evidence="3">The sequence shown here is derived from an EMBL/GenBank/DDBJ whole genome shotgun (WGS) entry which is preliminary data.</text>
</comment>
<dbReference type="RefSeq" id="WP_006976409.1">
    <property type="nucleotide sequence ID" value="NZ_ABCS01000131.1"/>
</dbReference>
<keyword evidence="4" id="KW-1185">Reference proteome</keyword>
<feature type="chain" id="PRO_5002695604" description="Lipoprotein" evidence="2">
    <location>
        <begin position="27"/>
        <end position="331"/>
    </location>
</feature>
<dbReference type="EMBL" id="ABCS01000131">
    <property type="protein sequence ID" value="EDM74417.1"/>
    <property type="molecule type" value="Genomic_DNA"/>
</dbReference>
<organism evidence="3 4">
    <name type="scientific">Plesiocystis pacifica SIR-1</name>
    <dbReference type="NCBI Taxonomy" id="391625"/>
    <lineage>
        <taxon>Bacteria</taxon>
        <taxon>Pseudomonadati</taxon>
        <taxon>Myxococcota</taxon>
        <taxon>Polyangia</taxon>
        <taxon>Nannocystales</taxon>
        <taxon>Nannocystaceae</taxon>
        <taxon>Plesiocystis</taxon>
    </lineage>
</organism>
<evidence type="ECO:0000313" key="3">
    <source>
        <dbReference type="EMBL" id="EDM74417.1"/>
    </source>
</evidence>
<protein>
    <recommendedName>
        <fullName evidence="5">Lipoprotein</fullName>
    </recommendedName>
</protein>
<keyword evidence="2" id="KW-0732">Signal</keyword>
<evidence type="ECO:0008006" key="5">
    <source>
        <dbReference type="Google" id="ProtNLM"/>
    </source>
</evidence>
<dbReference type="Proteomes" id="UP000005801">
    <property type="component" value="Unassembled WGS sequence"/>
</dbReference>
<evidence type="ECO:0000313" key="4">
    <source>
        <dbReference type="Proteomes" id="UP000005801"/>
    </source>
</evidence>
<evidence type="ECO:0000256" key="1">
    <source>
        <dbReference type="SAM" id="MobiDB-lite"/>
    </source>
</evidence>
<dbReference type="STRING" id="391625.PPSIR1_27788"/>
<gene>
    <name evidence="3" type="ORF">PPSIR1_27788</name>
</gene>
<proteinExistence type="predicted"/>
<feature type="region of interest" description="Disordered" evidence="1">
    <location>
        <begin position="146"/>
        <end position="215"/>
    </location>
</feature>
<reference evidence="3 4" key="1">
    <citation type="submission" date="2007-06" db="EMBL/GenBank/DDBJ databases">
        <authorList>
            <person name="Shimkets L."/>
            <person name="Ferriera S."/>
            <person name="Johnson J."/>
            <person name="Kravitz S."/>
            <person name="Beeson K."/>
            <person name="Sutton G."/>
            <person name="Rogers Y.-H."/>
            <person name="Friedman R."/>
            <person name="Frazier M."/>
            <person name="Venter J.C."/>
        </authorList>
    </citation>
    <scope>NUCLEOTIDE SEQUENCE [LARGE SCALE GENOMIC DNA]</scope>
    <source>
        <strain evidence="3 4">SIR-1</strain>
    </source>
</reference>
<name>A6GI73_9BACT</name>
<sequence>MWVRPRCGLALALALGLGLSATQTGCASKSTTIELRLFPCAFDGAEPQAVLVEIDGLDGDGVVLETHSVAFESIDAATFADGYATVGYNPGEGVSSAQVRLAWFPTPTAGSLADAEAVIDYGELALPGPGEVLSLDSEAEDCAQLVGDGTESEDEASETGTSGSESADTSTETSETSSESETSTETSDTSSESESADTSSESEDTSTGGDGPMPGDPCSLVGQYACVPAPDGQAGHALYCDNETEMLVEPTPGDFAALCSDDICPGPGASDGCGGIGAPAACLCPVGQSCDGPELGCGPDDTLFLCDGGDLYEAFCPGCAEEPGGTFSCQR</sequence>
<feature type="signal peptide" evidence="2">
    <location>
        <begin position="1"/>
        <end position="26"/>
    </location>
</feature>
<feature type="compositionally biased region" description="Low complexity" evidence="1">
    <location>
        <begin position="158"/>
        <end position="199"/>
    </location>
</feature>
<accession>A6GI73</accession>
<dbReference type="AlphaFoldDB" id="A6GI73"/>
<evidence type="ECO:0000256" key="2">
    <source>
        <dbReference type="SAM" id="SignalP"/>
    </source>
</evidence>